<sequence length="489" mass="52493">MNTPLRRVALAMMGMIVLLLANATYVQVIKGDDYRKDPRNTRVLLEAYSRERGKIITAGGGVIATSEETNTKLRFLRKYPEGPMYAPVTGFYSVSYSSTQLERAEDDVLNGSDSTLFVRRLSDLITGRDPKGANVETTINPRIQQAAYKAMTDKGFTGSVVAMRPDTGEILGMVSTPSYDPNRVASHDVAARQQAWKELSQDKDKPMLNRAISENYPPGSTFKLVVAAAALENGMTKDTQLTAAPNITLPGTSTRLENFDGNRCGSGQTASLEEALARSCNTAFAELAGQIGEDKLRRQAEKFGIGEQDLKIPMSVVPSTLGDIPDKSALYQTGIGQRDVKLTPLQDLVVAATVANGGMRMEPQLKKRIVTHDVSVLDEVDPKQAGRAMSSSSAETLKQMMIKSEERTQGSGKMSNVVIASKTGTAEHGANPKQTKPHAWYVAFAPADKPKIAVVVMVEDGGDRGLEATGGSVAAPIGRAVIRAGLEGG</sequence>
<dbReference type="SUPFAM" id="SSF56601">
    <property type="entry name" value="beta-lactamase/transpeptidase-like"/>
    <property type="match status" value="1"/>
</dbReference>
<reference evidence="3 4" key="1">
    <citation type="submission" date="2024-09" db="EMBL/GenBank/DDBJ databases">
        <authorList>
            <person name="Sun Q."/>
            <person name="Mori K."/>
        </authorList>
    </citation>
    <scope>NUCLEOTIDE SEQUENCE [LARGE SCALE GENOMIC DNA]</scope>
    <source>
        <strain evidence="3 4">TBRC 7907</strain>
    </source>
</reference>
<dbReference type="PANTHER" id="PTHR30627">
    <property type="entry name" value="PEPTIDOGLYCAN D,D-TRANSPEPTIDASE"/>
    <property type="match status" value="1"/>
</dbReference>
<gene>
    <name evidence="3" type="ORF">ACFFQA_21765</name>
</gene>
<dbReference type="Proteomes" id="UP001589693">
    <property type="component" value="Unassembled WGS sequence"/>
</dbReference>
<dbReference type="InterPro" id="IPR001460">
    <property type="entry name" value="PCN-bd_Tpept"/>
</dbReference>
<dbReference type="InterPro" id="IPR012338">
    <property type="entry name" value="Beta-lactam/transpept-like"/>
</dbReference>
<keyword evidence="4" id="KW-1185">Reference proteome</keyword>
<dbReference type="Gene3D" id="3.90.1310.10">
    <property type="entry name" value="Penicillin-binding protein 2a (Domain 2)"/>
    <property type="match status" value="1"/>
</dbReference>
<evidence type="ECO:0000259" key="2">
    <source>
        <dbReference type="Pfam" id="PF21922"/>
    </source>
</evidence>
<accession>A0ABV6A3U5</accession>
<dbReference type="RefSeq" id="WP_377855092.1">
    <property type="nucleotide sequence ID" value="NZ_JBHLZU010000018.1"/>
</dbReference>
<dbReference type="EMBL" id="JBHLZU010000018">
    <property type="protein sequence ID" value="MFB9906569.1"/>
    <property type="molecule type" value="Genomic_DNA"/>
</dbReference>
<feature type="domain" description="Penicillin-binding protein transpeptidase" evidence="1">
    <location>
        <begin position="158"/>
        <end position="482"/>
    </location>
</feature>
<feature type="domain" description="Penicillin binding protein A dimerisation" evidence="2">
    <location>
        <begin position="52"/>
        <end position="135"/>
    </location>
</feature>
<dbReference type="InterPro" id="IPR050515">
    <property type="entry name" value="Beta-lactam/transpept"/>
</dbReference>
<dbReference type="PANTHER" id="PTHR30627:SF24">
    <property type="entry name" value="PENICILLIN-BINDING PROTEIN 4B"/>
    <property type="match status" value="1"/>
</dbReference>
<comment type="caution">
    <text evidence="3">The sequence shown here is derived from an EMBL/GenBank/DDBJ whole genome shotgun (WGS) entry which is preliminary data.</text>
</comment>
<name>A0ABV6A3U5_9PSEU</name>
<dbReference type="Gene3D" id="3.40.710.10">
    <property type="entry name" value="DD-peptidase/beta-lactamase superfamily"/>
    <property type="match status" value="1"/>
</dbReference>
<protein>
    <submittedName>
        <fullName evidence="3">Peptidoglycan D,D-transpeptidase FtsI family protein</fullName>
    </submittedName>
</protein>
<dbReference type="InterPro" id="IPR054120">
    <property type="entry name" value="PBPA_dimer"/>
</dbReference>
<dbReference type="Pfam" id="PF00905">
    <property type="entry name" value="Transpeptidase"/>
    <property type="match status" value="1"/>
</dbReference>
<organism evidence="3 4">
    <name type="scientific">Allokutzneria oryzae</name>
    <dbReference type="NCBI Taxonomy" id="1378989"/>
    <lineage>
        <taxon>Bacteria</taxon>
        <taxon>Bacillati</taxon>
        <taxon>Actinomycetota</taxon>
        <taxon>Actinomycetes</taxon>
        <taxon>Pseudonocardiales</taxon>
        <taxon>Pseudonocardiaceae</taxon>
        <taxon>Allokutzneria</taxon>
    </lineage>
</organism>
<proteinExistence type="predicted"/>
<dbReference type="Pfam" id="PF21922">
    <property type="entry name" value="PBP_dimer_2"/>
    <property type="match status" value="1"/>
</dbReference>
<evidence type="ECO:0000313" key="4">
    <source>
        <dbReference type="Proteomes" id="UP001589693"/>
    </source>
</evidence>
<evidence type="ECO:0000259" key="1">
    <source>
        <dbReference type="Pfam" id="PF00905"/>
    </source>
</evidence>
<evidence type="ECO:0000313" key="3">
    <source>
        <dbReference type="EMBL" id="MFB9906569.1"/>
    </source>
</evidence>